<organism evidence="1">
    <name type="scientific">Streptococcus pneumoniae</name>
    <dbReference type="NCBI Taxonomy" id="1313"/>
    <lineage>
        <taxon>Bacteria</taxon>
        <taxon>Bacillati</taxon>
        <taxon>Bacillota</taxon>
        <taxon>Bacilli</taxon>
        <taxon>Lactobacillales</taxon>
        <taxon>Streptococcaceae</taxon>
        <taxon>Streptococcus</taxon>
    </lineage>
</organism>
<dbReference type="AlphaFoldDB" id="A0A4J1ZBH4"/>
<gene>
    <name evidence="1" type="ORF">SAMEA3172910_01648</name>
</gene>
<proteinExistence type="predicted"/>
<protein>
    <submittedName>
        <fullName evidence="1">Uncharacterized protein</fullName>
    </submittedName>
</protein>
<evidence type="ECO:0000313" key="1">
    <source>
        <dbReference type="EMBL" id="VNQ02993.1"/>
    </source>
</evidence>
<name>A0A4J1ZBH4_STREE</name>
<dbReference type="EMBL" id="CAATHA010000020">
    <property type="protein sequence ID" value="VNQ02993.1"/>
    <property type="molecule type" value="Genomic_DNA"/>
</dbReference>
<sequence>MLSISNKSMKNNTLSHFSFDGGNLINQAGPLLFK</sequence>
<reference evidence="1" key="1">
    <citation type="submission" date="2019-04" db="EMBL/GenBank/DDBJ databases">
        <authorList>
            <consortium name="Pathogen Informatics"/>
        </authorList>
    </citation>
    <scope>NUCLEOTIDE SEQUENCE</scope>
    <source>
        <strain evidence="1">GPSC51</strain>
    </source>
</reference>
<accession>A0A4J1ZBH4</accession>